<reference evidence="2" key="1">
    <citation type="submission" date="2017-02" db="EMBL/GenBank/DDBJ databases">
        <authorList>
            <person name="Varghese N."/>
            <person name="Submissions S."/>
        </authorList>
    </citation>
    <scope>NUCLEOTIDE SEQUENCE [LARGE SCALE GENOMIC DNA]</scope>
    <source>
        <strain evidence="2">VKM Ac-2052</strain>
    </source>
</reference>
<sequence length="383" mass="41264">MTSENPSTELLHELVLLASRSPSPHNTQPWSPRIVDGGIEVSIVPGRTLPAGDPTFRDVIMSLGAWIESVAIGAAEAGYAIDVEVLPALSELDSLPISGPADSTRPVFRVTLSLAATPEDASANASDLRPFTAADVRERRVYRGKLVGRPEVFSQLDSLQLPPWLSVRSLDDRAMQQLSTLGIAFTASRATVANELLHWLRLDPRHPRYTRDGMTDAMLVMPKALVRIAAPFTRRARLRDPLVAVAGPLARFFEGLGRDASLSSSTVDEVGAPTHHVLVANSRAAGIDDILSVTEAMDSRIGVTEPHALEAGRVLQRLWLHAHRQGIAISPHSEVIDSPAAHGALRKRLGLARSDVALSVFSAGVAQTRRVPRSPRLTDPSAQ</sequence>
<dbReference type="Gene3D" id="3.40.109.10">
    <property type="entry name" value="NADH Oxidase"/>
    <property type="match status" value="1"/>
</dbReference>
<evidence type="ECO:0008006" key="3">
    <source>
        <dbReference type="Google" id="ProtNLM"/>
    </source>
</evidence>
<name>A0A1T4XMJ6_9MICO</name>
<dbReference type="EMBL" id="FUYG01000003">
    <property type="protein sequence ID" value="SKA90378.1"/>
    <property type="molecule type" value="Genomic_DNA"/>
</dbReference>
<accession>A0A1T4XMJ6</accession>
<evidence type="ECO:0000313" key="2">
    <source>
        <dbReference type="Proteomes" id="UP000189735"/>
    </source>
</evidence>
<dbReference type="Proteomes" id="UP000189735">
    <property type="component" value="Unassembled WGS sequence"/>
</dbReference>
<protein>
    <recommendedName>
        <fullName evidence="3">Nitroreductase family protein</fullName>
    </recommendedName>
</protein>
<dbReference type="InterPro" id="IPR000415">
    <property type="entry name" value="Nitroreductase-like"/>
</dbReference>
<gene>
    <name evidence="1" type="ORF">SAMN06295879_1307</name>
</gene>
<evidence type="ECO:0000313" key="1">
    <source>
        <dbReference type="EMBL" id="SKA90378.1"/>
    </source>
</evidence>
<dbReference type="RefSeq" id="WP_078713797.1">
    <property type="nucleotide sequence ID" value="NZ_FUYG01000003.1"/>
</dbReference>
<proteinExistence type="predicted"/>
<organism evidence="1 2">
    <name type="scientific">Agreia bicolorata</name>
    <dbReference type="NCBI Taxonomy" id="110935"/>
    <lineage>
        <taxon>Bacteria</taxon>
        <taxon>Bacillati</taxon>
        <taxon>Actinomycetota</taxon>
        <taxon>Actinomycetes</taxon>
        <taxon>Micrococcales</taxon>
        <taxon>Microbacteriaceae</taxon>
        <taxon>Agreia</taxon>
    </lineage>
</organism>
<dbReference type="SUPFAM" id="SSF55469">
    <property type="entry name" value="FMN-dependent nitroreductase-like"/>
    <property type="match status" value="1"/>
</dbReference>
<dbReference type="GO" id="GO:0016491">
    <property type="term" value="F:oxidoreductase activity"/>
    <property type="evidence" value="ECO:0007669"/>
    <property type="project" value="InterPro"/>
</dbReference>
<dbReference type="AlphaFoldDB" id="A0A1T4XMJ6"/>